<keyword evidence="1" id="KW-0472">Membrane</keyword>
<evidence type="ECO:0000256" key="1">
    <source>
        <dbReference type="SAM" id="Phobius"/>
    </source>
</evidence>
<proteinExistence type="predicted"/>
<protein>
    <submittedName>
        <fullName evidence="2">Uncharacterized protein</fullName>
    </submittedName>
</protein>
<dbReference type="AlphaFoldDB" id="A0AA39WYX8"/>
<feature type="transmembrane region" description="Helical" evidence="1">
    <location>
        <begin position="610"/>
        <end position="631"/>
    </location>
</feature>
<feature type="transmembrane region" description="Helical" evidence="1">
    <location>
        <begin position="652"/>
        <end position="670"/>
    </location>
</feature>
<comment type="caution">
    <text evidence="2">The sequence shown here is derived from an EMBL/GenBank/DDBJ whole genome shotgun (WGS) entry which is preliminary data.</text>
</comment>
<reference evidence="2" key="1">
    <citation type="submission" date="2023-06" db="EMBL/GenBank/DDBJ databases">
        <title>Genome-scale phylogeny and comparative genomics of the fungal order Sordariales.</title>
        <authorList>
            <consortium name="Lawrence Berkeley National Laboratory"/>
            <person name="Hensen N."/>
            <person name="Bonometti L."/>
            <person name="Westerberg I."/>
            <person name="Brannstrom I.O."/>
            <person name="Guillou S."/>
            <person name="Cros-Aarteil S."/>
            <person name="Calhoun S."/>
            <person name="Haridas S."/>
            <person name="Kuo A."/>
            <person name="Mondo S."/>
            <person name="Pangilinan J."/>
            <person name="Riley R."/>
            <person name="Labutti K."/>
            <person name="Andreopoulos B."/>
            <person name="Lipzen A."/>
            <person name="Chen C."/>
            <person name="Yanf M."/>
            <person name="Daum C."/>
            <person name="Ng V."/>
            <person name="Clum A."/>
            <person name="Steindorff A."/>
            <person name="Ohm R."/>
            <person name="Martin F."/>
            <person name="Silar P."/>
            <person name="Natvig D."/>
            <person name="Lalanne C."/>
            <person name="Gautier V."/>
            <person name="Ament-Velasquez S.L."/>
            <person name="Kruys A."/>
            <person name="Hutchinson M.I."/>
            <person name="Powell A.J."/>
            <person name="Barry K."/>
            <person name="Miller A.N."/>
            <person name="Grigoriev I.V."/>
            <person name="Debuchy R."/>
            <person name="Gladieux P."/>
            <person name="Thoren M.H."/>
            <person name="Johannesson H."/>
        </authorList>
    </citation>
    <scope>NUCLEOTIDE SEQUENCE</scope>
    <source>
        <strain evidence="2">CBS 606.72</strain>
    </source>
</reference>
<sequence length="748" mass="82437">MVSGLYGPRRGTLLGGLSHISTQKHRALCPALTFVLESGAIEKGECGSIIVNRATFQVYGHVIGADAELGFGYMVPLAQTLEQIRAAFDTSNATIFDAALSENTVGFPGPESMPFENIDSPTVAQGLDDGHSNLPPLRSSSSDVATLVPRRGTGLLSRPFLKLFVPILVTTFALGIFLPLVLLSLSACPMRHEVPPNRPSHTDIPPQHPGGKLEILKRFEMASFEPFEHYGASFIYEYCQNNPHDDNWVGSTLLRGAEGSTTPGGPEGNPVVPGPGWLSSSYTSYSLYDGSLYDAGLRLLVCILPIILLLSNVGLTAINKRRFQNLVQVLGDPIDAMWSLLDKLHAWSQFRKWAHREMAQLSGLAEGSKKKEIEARVSIITTVLAGFQEICDPGLFQPELLQNLVRHFTPMSESTLAVWRKAAVDLADNRASNWLRSWFAVMLYVFQLLAAFAPQDKGDRKYLEGRIVIALGLSFLLPIALLSSLLGTSSSRGGVMRALQRFVSEGQMAAAFEVDGASAFSTLDKLQAIVNANSFELYDKTRDNTVFHSVHWQNTDEILRPLVKHGTKRNTPPASARRTIHRPGRYLLAICPVICGLLGPLLIHPDTSSWHIYALFIVYFWPLAAAFTVVLHGVAPRPLDRLFKTYHRQLSSCLDLSTTGASIWFLFGLAFEHLSHPSPSDQEYTRLSAIVLSVVGFQLCFTLGVIVAHWKGISAVRWSKSTQEEVERELLLEQFGPSVLSRTEESWF</sequence>
<feature type="transmembrane region" description="Helical" evidence="1">
    <location>
        <begin position="295"/>
        <end position="318"/>
    </location>
</feature>
<feature type="transmembrane region" description="Helical" evidence="1">
    <location>
        <begin position="586"/>
        <end position="604"/>
    </location>
</feature>
<feature type="transmembrane region" description="Helical" evidence="1">
    <location>
        <begin position="438"/>
        <end position="455"/>
    </location>
</feature>
<gene>
    <name evidence="2" type="ORF">B0T14DRAFT_517036</name>
</gene>
<keyword evidence="1" id="KW-1133">Transmembrane helix</keyword>
<feature type="transmembrane region" description="Helical" evidence="1">
    <location>
        <begin position="467"/>
        <end position="487"/>
    </location>
</feature>
<name>A0AA39WYX8_9PEZI</name>
<keyword evidence="1" id="KW-0812">Transmembrane</keyword>
<keyword evidence="3" id="KW-1185">Reference proteome</keyword>
<evidence type="ECO:0000313" key="3">
    <source>
        <dbReference type="Proteomes" id="UP001175000"/>
    </source>
</evidence>
<dbReference type="Proteomes" id="UP001175000">
    <property type="component" value="Unassembled WGS sequence"/>
</dbReference>
<organism evidence="2 3">
    <name type="scientific">Immersiella caudata</name>
    <dbReference type="NCBI Taxonomy" id="314043"/>
    <lineage>
        <taxon>Eukaryota</taxon>
        <taxon>Fungi</taxon>
        <taxon>Dikarya</taxon>
        <taxon>Ascomycota</taxon>
        <taxon>Pezizomycotina</taxon>
        <taxon>Sordariomycetes</taxon>
        <taxon>Sordariomycetidae</taxon>
        <taxon>Sordariales</taxon>
        <taxon>Lasiosphaeriaceae</taxon>
        <taxon>Immersiella</taxon>
    </lineage>
</organism>
<feature type="transmembrane region" description="Helical" evidence="1">
    <location>
        <begin position="160"/>
        <end position="185"/>
    </location>
</feature>
<feature type="transmembrane region" description="Helical" evidence="1">
    <location>
        <begin position="690"/>
        <end position="710"/>
    </location>
</feature>
<dbReference type="EMBL" id="JAULSU010000003">
    <property type="protein sequence ID" value="KAK0623775.1"/>
    <property type="molecule type" value="Genomic_DNA"/>
</dbReference>
<accession>A0AA39WYX8</accession>
<evidence type="ECO:0000313" key="2">
    <source>
        <dbReference type="EMBL" id="KAK0623775.1"/>
    </source>
</evidence>